<dbReference type="EMBL" id="CDMY01000927">
    <property type="protein sequence ID" value="CEM37054.1"/>
    <property type="molecule type" value="Genomic_DNA"/>
</dbReference>
<feature type="signal peptide" evidence="1">
    <location>
        <begin position="1"/>
        <end position="27"/>
    </location>
</feature>
<evidence type="ECO:0000313" key="3">
    <source>
        <dbReference type="Proteomes" id="UP000041254"/>
    </source>
</evidence>
<keyword evidence="3" id="KW-1185">Reference proteome</keyword>
<sequence>MLFAPRQIRGALYLLVMLEGWLLCCVAERAVPASVAFLHRYTPTHIGAGHRDHSTADKTTTRLLPLDRLLKATRGELPLRRCRPRQE</sequence>
<evidence type="ECO:0000313" key="2">
    <source>
        <dbReference type="EMBL" id="CEM37054.1"/>
    </source>
</evidence>
<organism evidence="2 3">
    <name type="scientific">Vitrella brassicaformis (strain CCMP3155)</name>
    <dbReference type="NCBI Taxonomy" id="1169540"/>
    <lineage>
        <taxon>Eukaryota</taxon>
        <taxon>Sar</taxon>
        <taxon>Alveolata</taxon>
        <taxon>Colpodellida</taxon>
        <taxon>Vitrellaceae</taxon>
        <taxon>Vitrella</taxon>
    </lineage>
</organism>
<feature type="chain" id="PRO_5005190766" description="Secreted protein" evidence="1">
    <location>
        <begin position="28"/>
        <end position="87"/>
    </location>
</feature>
<dbReference type="VEuPathDB" id="CryptoDB:Vbra_2754"/>
<evidence type="ECO:0000256" key="1">
    <source>
        <dbReference type="SAM" id="SignalP"/>
    </source>
</evidence>
<accession>A0A0G4H0K8</accession>
<evidence type="ECO:0008006" key="4">
    <source>
        <dbReference type="Google" id="ProtNLM"/>
    </source>
</evidence>
<gene>
    <name evidence="2" type="ORF">Vbra_2754</name>
</gene>
<proteinExistence type="predicted"/>
<keyword evidence="1" id="KW-0732">Signal</keyword>
<dbReference type="AlphaFoldDB" id="A0A0G4H0K8"/>
<dbReference type="InParanoid" id="A0A0G4H0K8"/>
<name>A0A0G4H0K8_VITBC</name>
<protein>
    <recommendedName>
        <fullName evidence="4">Secreted protein</fullName>
    </recommendedName>
</protein>
<dbReference type="Proteomes" id="UP000041254">
    <property type="component" value="Unassembled WGS sequence"/>
</dbReference>
<reference evidence="2 3" key="1">
    <citation type="submission" date="2014-11" db="EMBL/GenBank/DDBJ databases">
        <authorList>
            <person name="Zhu J."/>
            <person name="Qi W."/>
            <person name="Song R."/>
        </authorList>
    </citation>
    <scope>NUCLEOTIDE SEQUENCE [LARGE SCALE GENOMIC DNA]</scope>
</reference>